<gene>
    <name evidence="1" type="ORF">N7603_04945</name>
</gene>
<evidence type="ECO:0008006" key="3">
    <source>
        <dbReference type="Google" id="ProtNLM"/>
    </source>
</evidence>
<comment type="caution">
    <text evidence="1">The sequence shown here is derived from an EMBL/GenBank/DDBJ whole genome shotgun (WGS) entry which is preliminary data.</text>
</comment>
<protein>
    <recommendedName>
        <fullName evidence="3">Restriction system protein Mrr-like N-terminal domain-containing protein</fullName>
    </recommendedName>
</protein>
<evidence type="ECO:0000313" key="1">
    <source>
        <dbReference type="EMBL" id="MCU0104998.1"/>
    </source>
</evidence>
<dbReference type="Proteomes" id="UP001209076">
    <property type="component" value="Unassembled WGS sequence"/>
</dbReference>
<dbReference type="EMBL" id="JAOEGN010000007">
    <property type="protein sequence ID" value="MCU0104998.1"/>
    <property type="molecule type" value="Genomic_DNA"/>
</dbReference>
<keyword evidence="2" id="KW-1185">Reference proteome</keyword>
<evidence type="ECO:0000313" key="2">
    <source>
        <dbReference type="Proteomes" id="UP001209076"/>
    </source>
</evidence>
<accession>A0ABT2PVL8</accession>
<proteinExistence type="predicted"/>
<reference evidence="2" key="1">
    <citation type="submission" date="2023-07" db="EMBL/GenBank/DDBJ databases">
        <title>Novel Mycoplasma species identified in domestic and wild animals.</title>
        <authorList>
            <person name="Volokhov D.V."/>
            <person name="Furtak V.A."/>
            <person name="Zagorodnyaya T.A."/>
        </authorList>
    </citation>
    <scope>NUCLEOTIDE SEQUENCE [LARGE SCALE GENOMIC DNA]</scope>
    <source>
        <strain evidence="2">92-19</strain>
    </source>
</reference>
<name>A0ABT2PVL8_9MOLU</name>
<dbReference type="RefSeq" id="WP_262096259.1">
    <property type="nucleotide sequence ID" value="NZ_JAOEGN010000007.1"/>
</dbReference>
<organism evidence="1 2">
    <name type="scientific">Paracholeplasma vituli</name>
    <dbReference type="NCBI Taxonomy" id="69473"/>
    <lineage>
        <taxon>Bacteria</taxon>
        <taxon>Bacillati</taxon>
        <taxon>Mycoplasmatota</taxon>
        <taxon>Mollicutes</taxon>
        <taxon>Acholeplasmatales</taxon>
        <taxon>Acholeplasmataceae</taxon>
        <taxon>Paracholeplasma</taxon>
    </lineage>
</organism>
<sequence length="100" mass="11815">MNTKSTLSREDLNRILILLLKELDGSGTIIEICRLFWKKYGHNISQNEDIFYTWQYDIRWSASVLREQGILKLSSRSNHVVDSVKYSPFGVWELSDEYKK</sequence>